<feature type="signal peptide" evidence="14">
    <location>
        <begin position="1"/>
        <end position="19"/>
    </location>
</feature>
<comment type="cofactor">
    <cofactor evidence="2">
        <name>Mn(2+)</name>
        <dbReference type="ChEBI" id="CHEBI:29035"/>
    </cofactor>
</comment>
<evidence type="ECO:0000313" key="18">
    <source>
        <dbReference type="Proteomes" id="UP000310189"/>
    </source>
</evidence>
<evidence type="ECO:0000256" key="8">
    <source>
        <dbReference type="ARBA" id="ARBA00012964"/>
    </source>
</evidence>
<feature type="transmembrane region" description="Helical" evidence="13">
    <location>
        <begin position="214"/>
        <end position="234"/>
    </location>
</feature>
<dbReference type="SUPFAM" id="SSF109604">
    <property type="entry name" value="HD-domain/PDEase-like"/>
    <property type="match status" value="1"/>
</dbReference>
<keyword evidence="13" id="KW-1133">Transmembrane helix</keyword>
<evidence type="ECO:0000256" key="12">
    <source>
        <dbReference type="ARBA" id="ARBA00023285"/>
    </source>
</evidence>
<feature type="domain" description="Ribophorin II C-terminal" evidence="16">
    <location>
        <begin position="156"/>
        <end position="267"/>
    </location>
</feature>
<evidence type="ECO:0000259" key="15">
    <source>
        <dbReference type="Pfam" id="PF13023"/>
    </source>
</evidence>
<comment type="subunit">
    <text evidence="7">Homodimer.</text>
</comment>
<comment type="cofactor">
    <cofactor evidence="3">
        <name>Co(2+)</name>
        <dbReference type="ChEBI" id="CHEBI:48828"/>
    </cofactor>
</comment>
<evidence type="ECO:0000256" key="6">
    <source>
        <dbReference type="ARBA" id="ARBA00009999"/>
    </source>
</evidence>
<protein>
    <recommendedName>
        <fullName evidence="8">5'-deoxynucleotidase</fullName>
        <ecNumber evidence="8">3.1.3.89</ecNumber>
    </recommendedName>
</protein>
<evidence type="ECO:0000256" key="9">
    <source>
        <dbReference type="ARBA" id="ARBA00022723"/>
    </source>
</evidence>
<dbReference type="OrthoDB" id="10254258at2759"/>
<reference evidence="17 18" key="1">
    <citation type="submission" date="2019-03" db="EMBL/GenBank/DDBJ databases">
        <title>Sequencing 23 genomes of Wallemia ichthyophaga.</title>
        <authorList>
            <person name="Gostincar C."/>
        </authorList>
    </citation>
    <scope>NUCLEOTIDE SEQUENCE [LARGE SCALE GENOMIC DNA]</scope>
    <source>
        <strain evidence="17 18">EXF-5753</strain>
    </source>
</reference>
<dbReference type="UniPathway" id="UPA00378"/>
<dbReference type="Pfam" id="PF25147">
    <property type="entry name" value="Ribophorin_II_C"/>
    <property type="match status" value="1"/>
</dbReference>
<proteinExistence type="inferred from homology"/>
<comment type="caution">
    <text evidence="17">The sequence shown here is derived from an EMBL/GenBank/DDBJ whole genome shotgun (WGS) entry which is preliminary data.</text>
</comment>
<evidence type="ECO:0000256" key="7">
    <source>
        <dbReference type="ARBA" id="ARBA00011738"/>
    </source>
</evidence>
<dbReference type="GO" id="GO:0002953">
    <property type="term" value="F:5'-deoxynucleotidase activity"/>
    <property type="evidence" value="ECO:0007669"/>
    <property type="project" value="UniProtKB-EC"/>
</dbReference>
<organism evidence="17 18">
    <name type="scientific">Wallemia hederae</name>
    <dbReference type="NCBI Taxonomy" id="1540922"/>
    <lineage>
        <taxon>Eukaryota</taxon>
        <taxon>Fungi</taxon>
        <taxon>Dikarya</taxon>
        <taxon>Basidiomycota</taxon>
        <taxon>Wallemiomycotina</taxon>
        <taxon>Wallemiomycetes</taxon>
        <taxon>Wallemiales</taxon>
        <taxon>Wallemiaceae</taxon>
        <taxon>Wallemia</taxon>
    </lineage>
</organism>
<dbReference type="PANTHER" id="PTHR11845">
    <property type="entry name" value="5'-DEOXYNUCLEOTIDASE HDDC2"/>
    <property type="match status" value="1"/>
</dbReference>
<keyword evidence="11" id="KW-0460">Magnesium</keyword>
<dbReference type="InterPro" id="IPR056790">
    <property type="entry name" value="Ribophorin_II_C"/>
</dbReference>
<name>A0A4T0FUW0_9BASI</name>
<evidence type="ECO:0000256" key="5">
    <source>
        <dbReference type="ARBA" id="ARBA00004074"/>
    </source>
</evidence>
<keyword evidence="9" id="KW-0479">Metal-binding</keyword>
<keyword evidence="13" id="KW-0812">Transmembrane</keyword>
<evidence type="ECO:0000256" key="10">
    <source>
        <dbReference type="ARBA" id="ARBA00022801"/>
    </source>
</evidence>
<dbReference type="PANTHER" id="PTHR11845:SF13">
    <property type="entry name" value="5'-DEOXYNUCLEOTIDASE HDDC2"/>
    <property type="match status" value="1"/>
</dbReference>
<evidence type="ECO:0000256" key="1">
    <source>
        <dbReference type="ARBA" id="ARBA00001638"/>
    </source>
</evidence>
<evidence type="ECO:0000313" key="17">
    <source>
        <dbReference type="EMBL" id="TIA92697.1"/>
    </source>
</evidence>
<evidence type="ECO:0000256" key="13">
    <source>
        <dbReference type="SAM" id="Phobius"/>
    </source>
</evidence>
<dbReference type="FunFam" id="1.10.3210.10:FF:000011">
    <property type="entry name" value="HD domain-containing protein 2"/>
    <property type="match status" value="1"/>
</dbReference>
<gene>
    <name evidence="17" type="ORF">E3P99_00537</name>
</gene>
<dbReference type="EC" id="3.1.3.89" evidence="8"/>
<keyword evidence="12" id="KW-0170">Cobalt</keyword>
<evidence type="ECO:0000256" key="3">
    <source>
        <dbReference type="ARBA" id="ARBA00001941"/>
    </source>
</evidence>
<evidence type="ECO:0000256" key="4">
    <source>
        <dbReference type="ARBA" id="ARBA00001946"/>
    </source>
</evidence>
<dbReference type="EMBL" id="SPNW01000005">
    <property type="protein sequence ID" value="TIA92697.1"/>
    <property type="molecule type" value="Genomic_DNA"/>
</dbReference>
<feature type="transmembrane region" description="Helical" evidence="13">
    <location>
        <begin position="240"/>
        <end position="260"/>
    </location>
</feature>
<accession>A0A4T0FUW0</accession>
<dbReference type="Gene3D" id="1.10.3210.10">
    <property type="entry name" value="Hypothetical protein af1432"/>
    <property type="match status" value="1"/>
</dbReference>
<evidence type="ECO:0000259" key="16">
    <source>
        <dbReference type="Pfam" id="PF25147"/>
    </source>
</evidence>
<keyword evidence="10" id="KW-0378">Hydrolase</keyword>
<dbReference type="Proteomes" id="UP000310189">
    <property type="component" value="Unassembled WGS sequence"/>
</dbReference>
<feature type="chain" id="PRO_5044307612" description="5'-deoxynucleotidase" evidence="14">
    <location>
        <begin position="20"/>
        <end position="458"/>
    </location>
</feature>
<evidence type="ECO:0000256" key="2">
    <source>
        <dbReference type="ARBA" id="ARBA00001936"/>
    </source>
</evidence>
<dbReference type="GO" id="GO:0009159">
    <property type="term" value="P:deoxyribonucleoside monophosphate catabolic process"/>
    <property type="evidence" value="ECO:0007669"/>
    <property type="project" value="UniProtKB-ARBA"/>
</dbReference>
<feature type="domain" description="HD" evidence="15">
    <location>
        <begin position="285"/>
        <end position="435"/>
    </location>
</feature>
<dbReference type="InterPro" id="IPR039356">
    <property type="entry name" value="YfbR/HDDC2"/>
</dbReference>
<comment type="cofactor">
    <cofactor evidence="4">
        <name>Mg(2+)</name>
        <dbReference type="ChEBI" id="CHEBI:18420"/>
    </cofactor>
</comment>
<evidence type="ECO:0000256" key="11">
    <source>
        <dbReference type="ARBA" id="ARBA00022842"/>
    </source>
</evidence>
<feature type="transmembrane region" description="Helical" evidence="13">
    <location>
        <begin position="170"/>
        <end position="193"/>
    </location>
</feature>
<keyword evidence="18" id="KW-1185">Reference proteome</keyword>
<comment type="function">
    <text evidence="5">Catalyzes the dephosphorylation of the nucleoside 5'-monophosphates deoxyadenosine monophosphate (dAMP), deoxycytidine monophosphate (dCMP), deoxyguanosine monophosphate (dGMP) and deoxythymidine monophosphate (dTMP).</text>
</comment>
<dbReference type="AlphaFoldDB" id="A0A4T0FUW0"/>
<keyword evidence="13" id="KW-0472">Membrane</keyword>
<dbReference type="GO" id="GO:0005737">
    <property type="term" value="C:cytoplasm"/>
    <property type="evidence" value="ECO:0007669"/>
    <property type="project" value="TreeGrafter"/>
</dbReference>
<keyword evidence="14" id="KW-0732">Signal</keyword>
<comment type="catalytic activity">
    <reaction evidence="1">
        <text>a 2'-deoxyribonucleoside 5'-phosphate + H2O = a 2'-deoxyribonucleoside + phosphate</text>
        <dbReference type="Rhea" id="RHEA:36167"/>
        <dbReference type="ChEBI" id="CHEBI:15377"/>
        <dbReference type="ChEBI" id="CHEBI:18274"/>
        <dbReference type="ChEBI" id="CHEBI:43474"/>
        <dbReference type="ChEBI" id="CHEBI:65317"/>
        <dbReference type="EC" id="3.1.3.89"/>
    </reaction>
</comment>
<evidence type="ECO:0000256" key="14">
    <source>
        <dbReference type="SAM" id="SignalP"/>
    </source>
</evidence>
<dbReference type="GO" id="GO:0046872">
    <property type="term" value="F:metal ion binding"/>
    <property type="evidence" value="ECO:0007669"/>
    <property type="project" value="UniProtKB-KW"/>
</dbReference>
<sequence>MRLNLGVAALMSIAASALSKVQLEQTRIHGVDDLGSDIHQSSFGSDVHLAQDATVQYTFYTSVDNTRSTPISSIISFVDAQTGEYWEDVVGIRASDGRGRYTMRSSKFPLKSPSLDVKLFVATDGDSGVLDVGKLSFSEDFSRTSSSVLPEITHTFKTEPKHTPAAISGVAALLINGAPLLGLLVLVGAHVSLQSTLTLLQLSSLTITVKQTTENWAFIGAVVAFEALLLTYWVKLTLFQFLPFAAANALAVFMTGNQALRALKSRREGVSDVHTDKLRFMHLLEHAKTQKRTGWLRSGVKGAESISDHMWRMSIMSIVVADDSIDFVKASQMATVHDIAECIVGDIAPSDNIPKTVKIELERTAMIDIVTRYLHNSSQAKYLMQIWEEYEHQSSLEAVFVKDLDRLEMCLQAFEYEKADNNLNLESFYSSLNSVRTEQVRVYGELLLEERKQMHSNR</sequence>
<dbReference type="Pfam" id="PF13023">
    <property type="entry name" value="HD_3"/>
    <property type="match status" value="1"/>
</dbReference>
<dbReference type="InterPro" id="IPR006674">
    <property type="entry name" value="HD_domain"/>
</dbReference>
<comment type="similarity">
    <text evidence="6">Belongs to the HDDC2 family.</text>
</comment>